<name>A0A1R3W9C6_9RHOB</name>
<keyword evidence="2" id="KW-0732">Signal</keyword>
<feature type="chain" id="PRO_5010170742" description="Opacity protein" evidence="2">
    <location>
        <begin position="21"/>
        <end position="233"/>
    </location>
</feature>
<comment type="similarity">
    <text evidence="1">Belongs to the Omp25/RopB family.</text>
</comment>
<dbReference type="RefSeq" id="WP_076646430.1">
    <property type="nucleotide sequence ID" value="NZ_FTPS01000001.1"/>
</dbReference>
<evidence type="ECO:0000256" key="2">
    <source>
        <dbReference type="SAM" id="SignalP"/>
    </source>
</evidence>
<feature type="signal peptide" evidence="2">
    <location>
        <begin position="1"/>
        <end position="20"/>
    </location>
</feature>
<protein>
    <recommendedName>
        <fullName evidence="5">Opacity protein</fullName>
    </recommendedName>
</protein>
<reference evidence="3 4" key="1">
    <citation type="submission" date="2017-01" db="EMBL/GenBank/DDBJ databases">
        <authorList>
            <person name="Mah S.A."/>
            <person name="Swanson W.J."/>
            <person name="Moy G.W."/>
            <person name="Vacquier V.D."/>
        </authorList>
    </citation>
    <scope>NUCLEOTIDE SEQUENCE [LARGE SCALE GENOMIC DNA]</scope>
    <source>
        <strain evidence="3 4">DSM 21219</strain>
    </source>
</reference>
<dbReference type="InterPro" id="IPR051692">
    <property type="entry name" value="OMP-like"/>
</dbReference>
<evidence type="ECO:0000256" key="1">
    <source>
        <dbReference type="ARBA" id="ARBA00038306"/>
    </source>
</evidence>
<dbReference type="SUPFAM" id="SSF56925">
    <property type="entry name" value="OMPA-like"/>
    <property type="match status" value="1"/>
</dbReference>
<organism evidence="3 4">
    <name type="scientific">Pontibaca methylaminivorans</name>
    <dbReference type="NCBI Taxonomy" id="515897"/>
    <lineage>
        <taxon>Bacteria</taxon>
        <taxon>Pseudomonadati</taxon>
        <taxon>Pseudomonadota</taxon>
        <taxon>Alphaproteobacteria</taxon>
        <taxon>Rhodobacterales</taxon>
        <taxon>Roseobacteraceae</taxon>
        <taxon>Pontibaca</taxon>
    </lineage>
</organism>
<dbReference type="STRING" id="515897.SAMN05421849_0182"/>
<dbReference type="AlphaFoldDB" id="A0A1R3W9C6"/>
<dbReference type="PANTHER" id="PTHR34001:SF3">
    <property type="entry name" value="BLL7405 PROTEIN"/>
    <property type="match status" value="1"/>
</dbReference>
<dbReference type="OrthoDB" id="268975at2"/>
<dbReference type="Gene3D" id="2.40.160.20">
    <property type="match status" value="1"/>
</dbReference>
<evidence type="ECO:0008006" key="5">
    <source>
        <dbReference type="Google" id="ProtNLM"/>
    </source>
</evidence>
<keyword evidence="4" id="KW-1185">Reference proteome</keyword>
<gene>
    <name evidence="3" type="ORF">SAMN05421849_0182</name>
</gene>
<sequence length="233" mass="25023">MRKLPLTPAALALLAAPAVAASLDALPPQPVVLPPMQVTAPYSWTGPYAGISAGTTRTRHTREAHPYTKYDLIEDVHANGCGDDPWRLYEVDYGGGNISTMGCSYILGIDNSEDYRAFPVVGEGAAGSETARSSHATRGLFAGYRHQFGTGVVLGAEAAWHRAETDQIEAKAQAGWALGRVLPFATAGWEFESGEALYGVGIDYGLTNRWIVGTEYARFGDSDRLTARIAVRF</sequence>
<dbReference type="Proteomes" id="UP000192455">
    <property type="component" value="Unassembled WGS sequence"/>
</dbReference>
<accession>A0A1R3W9C6</accession>
<proteinExistence type="inferred from homology"/>
<evidence type="ECO:0000313" key="3">
    <source>
        <dbReference type="EMBL" id="SIT74585.1"/>
    </source>
</evidence>
<dbReference type="PANTHER" id="PTHR34001">
    <property type="entry name" value="BLL7405 PROTEIN"/>
    <property type="match status" value="1"/>
</dbReference>
<dbReference type="EMBL" id="FTPS01000001">
    <property type="protein sequence ID" value="SIT74585.1"/>
    <property type="molecule type" value="Genomic_DNA"/>
</dbReference>
<evidence type="ECO:0000313" key="4">
    <source>
        <dbReference type="Proteomes" id="UP000192455"/>
    </source>
</evidence>
<dbReference type="InterPro" id="IPR011250">
    <property type="entry name" value="OMP/PagP_B-barrel"/>
</dbReference>